<feature type="chain" id="PRO_5030642399" description="Cilia- and flagella-associated protein 206" evidence="3">
    <location>
        <begin position="28"/>
        <end position="497"/>
    </location>
</feature>
<protein>
    <recommendedName>
        <fullName evidence="5">Cilia- and flagella-associated protein 206</fullName>
    </recommendedName>
</protein>
<keyword evidence="1" id="KW-0175">Coiled coil</keyword>
<keyword evidence="3" id="KW-0732">Signal</keyword>
<evidence type="ECO:0000256" key="1">
    <source>
        <dbReference type="SAM" id="Coils"/>
    </source>
</evidence>
<dbReference type="AlphaFoldDB" id="A0A7S0R8C7"/>
<evidence type="ECO:0000313" key="4">
    <source>
        <dbReference type="EMBL" id="CAD8669372.1"/>
    </source>
</evidence>
<accession>A0A7S0R8C7</accession>
<evidence type="ECO:0000256" key="3">
    <source>
        <dbReference type="SAM" id="SignalP"/>
    </source>
</evidence>
<name>A0A7S0R8C7_9CHLO</name>
<evidence type="ECO:0008006" key="5">
    <source>
        <dbReference type="Google" id="ProtNLM"/>
    </source>
</evidence>
<feature type="region of interest" description="Disordered" evidence="2">
    <location>
        <begin position="445"/>
        <end position="497"/>
    </location>
</feature>
<reference evidence="4" key="1">
    <citation type="submission" date="2021-01" db="EMBL/GenBank/DDBJ databases">
        <authorList>
            <person name="Corre E."/>
            <person name="Pelletier E."/>
            <person name="Niang G."/>
            <person name="Scheremetjew M."/>
            <person name="Finn R."/>
            <person name="Kale V."/>
            <person name="Holt S."/>
            <person name="Cochrane G."/>
            <person name="Meng A."/>
            <person name="Brown T."/>
            <person name="Cohen L."/>
        </authorList>
    </citation>
    <scope>NUCLEOTIDE SEQUENCE</scope>
    <source>
        <strain evidence="4">SAG 11-49</strain>
    </source>
</reference>
<gene>
    <name evidence="4" type="ORF">CLEI1391_LOCUS3560</name>
</gene>
<sequence>MDQATLMELVSLGVLFLVSSLPQLQECQQDLVELDGHVECFSDVMGFLVEHGTRLGKVAIAAEGLGIFFPAGMDARGRLLETISMAEEAAAARPPCSAQVFNKFGVVQDARGWEDDEENMKDGKPAADNDFLVPAVAGINSLIAAQLAVGDSGNRRFSNDTVVEAMARKVLLRGESVRLASERRSPSDEAMGLFCMAAHRALKHGIMWPSDMTPEMDAAMQLLSDIVRALQWRHLAGLEEVLGELDFEVEADNRKLPASLHALFTKTLPNLRNLRCLVRAVLTRLPSPMGQKALGIWQLEDKEARAAMQSAFNTHVAGNSNIVELLKGQIRQFGGQLGAVHSQQQVLGGQVGALQNQQQVLSADMEAMKAAFAHILKELAAATEEARAAKQAAAQAVATAEEKELARQKQDAVQRKKQELLTNLHNVSARQHVAEHAHNARMVQGRGGQGAQMQQAVNRAQVMRHATGQRAQQQQQQLGGHAHASAAGSGSDDMDTE</sequence>
<proteinExistence type="predicted"/>
<dbReference type="EMBL" id="HBFB01006353">
    <property type="protein sequence ID" value="CAD8669372.1"/>
    <property type="molecule type" value="Transcribed_RNA"/>
</dbReference>
<feature type="signal peptide" evidence="3">
    <location>
        <begin position="1"/>
        <end position="27"/>
    </location>
</feature>
<organism evidence="4">
    <name type="scientific">Chlamydomonas leiostraca</name>
    <dbReference type="NCBI Taxonomy" id="1034604"/>
    <lineage>
        <taxon>Eukaryota</taxon>
        <taxon>Viridiplantae</taxon>
        <taxon>Chlorophyta</taxon>
        <taxon>core chlorophytes</taxon>
        <taxon>Chlorophyceae</taxon>
        <taxon>CS clade</taxon>
        <taxon>Chlamydomonadales</taxon>
        <taxon>Chlamydomonadaceae</taxon>
        <taxon>Chlamydomonas</taxon>
    </lineage>
</organism>
<evidence type="ECO:0000256" key="2">
    <source>
        <dbReference type="SAM" id="MobiDB-lite"/>
    </source>
</evidence>
<feature type="coiled-coil region" evidence="1">
    <location>
        <begin position="365"/>
        <end position="423"/>
    </location>
</feature>
<feature type="compositionally biased region" description="Low complexity" evidence="2">
    <location>
        <begin position="465"/>
        <end position="491"/>
    </location>
</feature>